<protein>
    <submittedName>
        <fullName evidence="1">Uncharacterized protein</fullName>
    </submittedName>
</protein>
<keyword evidence="2" id="KW-1185">Reference proteome</keyword>
<organism evidence="1 2">
    <name type="scientific">Vermiconidia calcicola</name>
    <dbReference type="NCBI Taxonomy" id="1690605"/>
    <lineage>
        <taxon>Eukaryota</taxon>
        <taxon>Fungi</taxon>
        <taxon>Dikarya</taxon>
        <taxon>Ascomycota</taxon>
        <taxon>Pezizomycotina</taxon>
        <taxon>Dothideomycetes</taxon>
        <taxon>Dothideomycetidae</taxon>
        <taxon>Mycosphaerellales</taxon>
        <taxon>Extremaceae</taxon>
        <taxon>Vermiconidia</taxon>
    </lineage>
</organism>
<gene>
    <name evidence="1" type="ORF">LTR37_000152</name>
</gene>
<evidence type="ECO:0000313" key="1">
    <source>
        <dbReference type="EMBL" id="KAK3726004.1"/>
    </source>
</evidence>
<dbReference type="Proteomes" id="UP001281147">
    <property type="component" value="Unassembled WGS sequence"/>
</dbReference>
<comment type="caution">
    <text evidence="1">The sequence shown here is derived from an EMBL/GenBank/DDBJ whole genome shotgun (WGS) entry which is preliminary data.</text>
</comment>
<dbReference type="EMBL" id="JAUTXU010000001">
    <property type="protein sequence ID" value="KAK3726004.1"/>
    <property type="molecule type" value="Genomic_DNA"/>
</dbReference>
<proteinExistence type="predicted"/>
<evidence type="ECO:0000313" key="2">
    <source>
        <dbReference type="Proteomes" id="UP001281147"/>
    </source>
</evidence>
<accession>A0ACC3NZP0</accession>
<name>A0ACC3NZP0_9PEZI</name>
<reference evidence="1" key="1">
    <citation type="submission" date="2023-07" db="EMBL/GenBank/DDBJ databases">
        <title>Black Yeasts Isolated from many extreme environments.</title>
        <authorList>
            <person name="Coleine C."/>
            <person name="Stajich J.E."/>
            <person name="Selbmann L."/>
        </authorList>
    </citation>
    <scope>NUCLEOTIDE SEQUENCE</scope>
    <source>
        <strain evidence="1">CCFEE 5714</strain>
    </source>
</reference>
<sequence>MANLRPVTTAHSLAPSQHHPMQLVHAIITSLERPERDYTSQQRMARANLHIWLQNLTPRLQRGDQSVYNDHGAITNGLAYLSQWLFMDTLRNVRITWRAGVEDVKVAGYTERSHNWPRNNYSQAPLGITIVARHRAYHTADPAVAAAAILSPVAHEACHALVDMYGCTWGCAVCSWTGENKPIIGVGGHGTAWHTLAYYIERKLVDDNLGLVTLNRKEAAFIEAFRSKFYLDDHVIKDFFGGVDPVKQVQEQRERELK</sequence>